<name>A0A2K3D739_CHLRE</name>
<evidence type="ECO:0000313" key="5">
    <source>
        <dbReference type="Proteomes" id="UP000006906"/>
    </source>
</evidence>
<dbReference type="GO" id="GO:0030036">
    <property type="term" value="P:actin cytoskeleton organization"/>
    <property type="evidence" value="ECO:0000318"/>
    <property type="project" value="GO_Central"/>
</dbReference>
<keyword evidence="2" id="KW-0732">Signal</keyword>
<feature type="chain" id="PRO_5014421246" description="Pherophorin domain-containing protein" evidence="2">
    <location>
        <begin position="22"/>
        <end position="713"/>
    </location>
</feature>
<keyword evidence="5" id="KW-1185">Reference proteome</keyword>
<feature type="domain" description="Pherophorin" evidence="3">
    <location>
        <begin position="539"/>
        <end position="699"/>
    </location>
</feature>
<organism evidence="4 5">
    <name type="scientific">Chlamydomonas reinhardtii</name>
    <name type="common">Chlamydomonas smithii</name>
    <dbReference type="NCBI Taxonomy" id="3055"/>
    <lineage>
        <taxon>Eukaryota</taxon>
        <taxon>Viridiplantae</taxon>
        <taxon>Chlorophyta</taxon>
        <taxon>core chlorophytes</taxon>
        <taxon>Chlorophyceae</taxon>
        <taxon>CS clade</taxon>
        <taxon>Chlamydomonadales</taxon>
        <taxon>Chlamydomonadaceae</taxon>
        <taxon>Chlamydomonas</taxon>
    </lineage>
</organism>
<feature type="signal peptide" evidence="2">
    <location>
        <begin position="1"/>
        <end position="21"/>
    </location>
</feature>
<dbReference type="Proteomes" id="UP000006906">
    <property type="component" value="Chromosome 12"/>
</dbReference>
<dbReference type="PANTHER" id="PTHR24216">
    <property type="entry name" value="PAXILLIN-RELATED"/>
    <property type="match status" value="1"/>
</dbReference>
<dbReference type="EMBL" id="CM008973">
    <property type="protein sequence ID" value="PNW76344.1"/>
    <property type="molecule type" value="Genomic_DNA"/>
</dbReference>
<dbReference type="ExpressionAtlas" id="A0A2K3D739">
    <property type="expression patterns" value="baseline and differential"/>
</dbReference>
<proteinExistence type="predicted"/>
<dbReference type="Gramene" id="PNW76344">
    <property type="protein sequence ID" value="PNW76344"/>
    <property type="gene ID" value="CHLRE_12g551552v5"/>
</dbReference>
<dbReference type="OrthoDB" id="533316at2759"/>
<sequence length="713" mass="74200">MVLTTVACCALLRSAAGIALGSPPPPPSPPSPGSPSPAPPSPAPPSPEPPLPAPPSPTPPSPEPPSPEPPSPAPPSPEPPLPAPPSPAPPSPEPPTPPSPPPTCRADPYLLYYHSITESISGPVRTSEPESRVLGTATLWPDYPVPGSVTLELEAAPGGSWTPGAVVHWALMTPLQYLNDVFTVPLPDLEGPPCHEPTSLPHNRTLTANDVSFFRVFTLTYAQLGVVDDCNPRALFPVVRIDDGETSAWLAWDWVNPATGEGANICSGSPTAWGVGSFSLQSCPCQPPSPSPPPPAPPPCGTTILSQESEPVASGYLSGPIRDTANGWEVGAATVHVEPSGPDAVTLSLSLPLPAGTVIKYNFFDWVGYADAVFTLRPPALEGPNCHEPYDDSLLTAATVPAGTNEYNISVSYSSLQLSPCSRKTFFPVVKITTPEGLTSWLAWDWVTPNDPENDVCGDSPTAWGVGYFDLYNCPCSPPPSPPPPSPPPPPPPSPPPPPGSPPPSPPPPSPPPPSPPPPPPPSPPRQSPVPTAQLGTGFPFCACRKRKPSLSPWRLGPLTGPTIAAPNSATEPTLATWCADITATAEPSPPTGVCAGMDLFKIEFLVNHACYSSSPKAIRRVTVNGAQAFPTWSQKYIKGVYYGVFGVSRLAFTAADGPVRLCLSFAAEAEGGCGTPAGLCYGSACTYSIFNKKQNCCPTSSISSSVDVRPGH</sequence>
<evidence type="ECO:0000259" key="3">
    <source>
        <dbReference type="Pfam" id="PF12499"/>
    </source>
</evidence>
<gene>
    <name evidence="4" type="ORF">CHLRE_12g551552v5</name>
</gene>
<evidence type="ECO:0000313" key="4">
    <source>
        <dbReference type="EMBL" id="PNW76344.1"/>
    </source>
</evidence>
<dbReference type="GeneID" id="5728574"/>
<dbReference type="InterPro" id="IPR024616">
    <property type="entry name" value="Pherophorin"/>
</dbReference>
<dbReference type="InParanoid" id="A0A2K3D739"/>
<evidence type="ECO:0000256" key="2">
    <source>
        <dbReference type="SAM" id="SignalP"/>
    </source>
</evidence>
<feature type="compositionally biased region" description="Pro residues" evidence="1">
    <location>
        <begin position="479"/>
        <end position="528"/>
    </location>
</feature>
<reference evidence="4 5" key="1">
    <citation type="journal article" date="2007" name="Science">
        <title>The Chlamydomonas genome reveals the evolution of key animal and plant functions.</title>
        <authorList>
            <person name="Merchant S.S."/>
            <person name="Prochnik S.E."/>
            <person name="Vallon O."/>
            <person name="Harris E.H."/>
            <person name="Karpowicz S.J."/>
            <person name="Witman G.B."/>
            <person name="Terry A."/>
            <person name="Salamov A."/>
            <person name="Fritz-Laylin L.K."/>
            <person name="Marechal-Drouard L."/>
            <person name="Marshall W.F."/>
            <person name="Qu L.H."/>
            <person name="Nelson D.R."/>
            <person name="Sanderfoot A.A."/>
            <person name="Spalding M.H."/>
            <person name="Kapitonov V.V."/>
            <person name="Ren Q."/>
            <person name="Ferris P."/>
            <person name="Lindquist E."/>
            <person name="Shapiro H."/>
            <person name="Lucas S.M."/>
            <person name="Grimwood J."/>
            <person name="Schmutz J."/>
            <person name="Cardol P."/>
            <person name="Cerutti H."/>
            <person name="Chanfreau G."/>
            <person name="Chen C.L."/>
            <person name="Cognat V."/>
            <person name="Croft M.T."/>
            <person name="Dent R."/>
            <person name="Dutcher S."/>
            <person name="Fernandez E."/>
            <person name="Fukuzawa H."/>
            <person name="Gonzalez-Ballester D."/>
            <person name="Gonzalez-Halphen D."/>
            <person name="Hallmann A."/>
            <person name="Hanikenne M."/>
            <person name="Hippler M."/>
            <person name="Inwood W."/>
            <person name="Jabbari K."/>
            <person name="Kalanon M."/>
            <person name="Kuras R."/>
            <person name="Lefebvre P.A."/>
            <person name="Lemaire S.D."/>
            <person name="Lobanov A.V."/>
            <person name="Lohr M."/>
            <person name="Manuell A."/>
            <person name="Meier I."/>
            <person name="Mets L."/>
            <person name="Mittag M."/>
            <person name="Mittelmeier T."/>
            <person name="Moroney J.V."/>
            <person name="Moseley J."/>
            <person name="Napoli C."/>
            <person name="Nedelcu A.M."/>
            <person name="Niyogi K."/>
            <person name="Novoselov S.V."/>
            <person name="Paulsen I.T."/>
            <person name="Pazour G."/>
            <person name="Purton S."/>
            <person name="Ral J.P."/>
            <person name="Riano-Pachon D.M."/>
            <person name="Riekhof W."/>
            <person name="Rymarquis L."/>
            <person name="Schroda M."/>
            <person name="Stern D."/>
            <person name="Umen J."/>
            <person name="Willows R."/>
            <person name="Wilson N."/>
            <person name="Zimmer S.L."/>
            <person name="Allmer J."/>
            <person name="Balk J."/>
            <person name="Bisova K."/>
            <person name="Chen C.J."/>
            <person name="Elias M."/>
            <person name="Gendler K."/>
            <person name="Hauser C."/>
            <person name="Lamb M.R."/>
            <person name="Ledford H."/>
            <person name="Long J.C."/>
            <person name="Minagawa J."/>
            <person name="Page M.D."/>
            <person name="Pan J."/>
            <person name="Pootakham W."/>
            <person name="Roje S."/>
            <person name="Rose A."/>
            <person name="Stahlberg E."/>
            <person name="Terauchi A.M."/>
            <person name="Yang P."/>
            <person name="Ball S."/>
            <person name="Bowler C."/>
            <person name="Dieckmann C.L."/>
            <person name="Gladyshev V.N."/>
            <person name="Green P."/>
            <person name="Jorgensen R."/>
            <person name="Mayfield S."/>
            <person name="Mueller-Roeber B."/>
            <person name="Rajamani S."/>
            <person name="Sayre R.T."/>
            <person name="Brokstein P."/>
            <person name="Dubchak I."/>
            <person name="Goodstein D."/>
            <person name="Hornick L."/>
            <person name="Huang Y.W."/>
            <person name="Jhaveri J."/>
            <person name="Luo Y."/>
            <person name="Martinez D."/>
            <person name="Ngau W.C."/>
            <person name="Otillar B."/>
            <person name="Poliakov A."/>
            <person name="Porter A."/>
            <person name="Szajkowski L."/>
            <person name="Werner G."/>
            <person name="Zhou K."/>
            <person name="Grigoriev I.V."/>
            <person name="Rokhsar D.S."/>
            <person name="Grossman A.R."/>
        </authorList>
    </citation>
    <scope>NUCLEOTIDE SEQUENCE [LARGE SCALE GENOMIC DNA]</scope>
    <source>
        <strain evidence="5">CC-503</strain>
    </source>
</reference>
<dbReference type="KEGG" id="cre:CHLRE_12g551552v5"/>
<feature type="region of interest" description="Disordered" evidence="1">
    <location>
        <begin position="17"/>
        <end position="106"/>
    </location>
</feature>
<dbReference type="PANTHER" id="PTHR24216:SF65">
    <property type="entry name" value="PAXILLIN-LIKE PROTEIN 1"/>
    <property type="match status" value="1"/>
</dbReference>
<feature type="region of interest" description="Disordered" evidence="1">
    <location>
        <begin position="479"/>
        <end position="532"/>
    </location>
</feature>
<feature type="compositionally biased region" description="Pro residues" evidence="1">
    <location>
        <begin position="22"/>
        <end position="103"/>
    </location>
</feature>
<dbReference type="Pfam" id="PF12499">
    <property type="entry name" value="DUF3707"/>
    <property type="match status" value="1"/>
</dbReference>
<dbReference type="AlphaFoldDB" id="A0A2K3D739"/>
<protein>
    <recommendedName>
        <fullName evidence="3">Pherophorin domain-containing protein</fullName>
    </recommendedName>
</protein>
<evidence type="ECO:0000256" key="1">
    <source>
        <dbReference type="SAM" id="MobiDB-lite"/>
    </source>
</evidence>
<dbReference type="RefSeq" id="XP_042919263.1">
    <property type="nucleotide sequence ID" value="XM_043069000.1"/>
</dbReference>
<accession>A0A2K3D739</accession>